<feature type="region of interest" description="Disordered" evidence="1">
    <location>
        <begin position="24"/>
        <end position="94"/>
    </location>
</feature>
<gene>
    <name evidence="2" type="ORF">LNINA_LOCUS3835</name>
</gene>
<accession>A0AAV1J3R3</accession>
<comment type="caution">
    <text evidence="2">The sequence shown here is derived from an EMBL/GenBank/DDBJ whole genome shotgun (WGS) entry which is preliminary data.</text>
</comment>
<feature type="compositionally biased region" description="Basic and acidic residues" evidence="1">
    <location>
        <begin position="81"/>
        <end position="94"/>
    </location>
</feature>
<sequence length="94" mass="10758">MFVNGVEVINTRFEDLTLNNFERNMQPNAEKSPSSPKARLPLLHLTPSGSSEKRESTPPQRIDNPWLLRVQDNIPNTPPPRSDKPKDFFPHRIG</sequence>
<evidence type="ECO:0000313" key="2">
    <source>
        <dbReference type="EMBL" id="CAK1544055.1"/>
    </source>
</evidence>
<evidence type="ECO:0000313" key="3">
    <source>
        <dbReference type="Proteomes" id="UP001497472"/>
    </source>
</evidence>
<dbReference type="EMBL" id="CAVLEF010000005">
    <property type="protein sequence ID" value="CAK1544055.1"/>
    <property type="molecule type" value="Genomic_DNA"/>
</dbReference>
<evidence type="ECO:0000256" key="1">
    <source>
        <dbReference type="SAM" id="MobiDB-lite"/>
    </source>
</evidence>
<feature type="compositionally biased region" description="Polar residues" evidence="1">
    <location>
        <begin position="24"/>
        <end position="35"/>
    </location>
</feature>
<reference evidence="2 3" key="1">
    <citation type="submission" date="2023-11" db="EMBL/GenBank/DDBJ databases">
        <authorList>
            <person name="Okamura Y."/>
        </authorList>
    </citation>
    <scope>NUCLEOTIDE SEQUENCE [LARGE SCALE GENOMIC DNA]</scope>
</reference>
<organism evidence="2 3">
    <name type="scientific">Leptosia nina</name>
    <dbReference type="NCBI Taxonomy" id="320188"/>
    <lineage>
        <taxon>Eukaryota</taxon>
        <taxon>Metazoa</taxon>
        <taxon>Ecdysozoa</taxon>
        <taxon>Arthropoda</taxon>
        <taxon>Hexapoda</taxon>
        <taxon>Insecta</taxon>
        <taxon>Pterygota</taxon>
        <taxon>Neoptera</taxon>
        <taxon>Endopterygota</taxon>
        <taxon>Lepidoptera</taxon>
        <taxon>Glossata</taxon>
        <taxon>Ditrysia</taxon>
        <taxon>Papilionoidea</taxon>
        <taxon>Pieridae</taxon>
        <taxon>Pierinae</taxon>
        <taxon>Leptosia</taxon>
    </lineage>
</organism>
<dbReference type="AlphaFoldDB" id="A0AAV1J3R3"/>
<proteinExistence type="predicted"/>
<name>A0AAV1J3R3_9NEOP</name>
<keyword evidence="3" id="KW-1185">Reference proteome</keyword>
<protein>
    <submittedName>
        <fullName evidence="2">Uncharacterized protein</fullName>
    </submittedName>
</protein>
<dbReference type="Proteomes" id="UP001497472">
    <property type="component" value="Unassembled WGS sequence"/>
</dbReference>